<keyword evidence="8" id="KW-1185">Reference proteome</keyword>
<dbReference type="Proteomes" id="UP000796880">
    <property type="component" value="Unassembled WGS sequence"/>
</dbReference>
<keyword evidence="3" id="KW-0611">Plant defense</keyword>
<dbReference type="OrthoDB" id="337038at2759"/>
<dbReference type="SMART" id="SM00198">
    <property type="entry name" value="SCP"/>
    <property type="match status" value="1"/>
</dbReference>
<evidence type="ECO:0000256" key="3">
    <source>
        <dbReference type="ARBA" id="ARBA00022821"/>
    </source>
</evidence>
<evidence type="ECO:0000256" key="5">
    <source>
        <dbReference type="SAM" id="SignalP"/>
    </source>
</evidence>
<dbReference type="GO" id="GO:0005576">
    <property type="term" value="C:extracellular region"/>
    <property type="evidence" value="ECO:0007669"/>
    <property type="project" value="InterPro"/>
</dbReference>
<dbReference type="GO" id="GO:0098542">
    <property type="term" value="P:defense response to other organism"/>
    <property type="evidence" value="ECO:0007669"/>
    <property type="project" value="UniProtKB-ARBA"/>
</dbReference>
<dbReference type="EMBL" id="VOIH02000010">
    <property type="protein sequence ID" value="KAF3434572.1"/>
    <property type="molecule type" value="Genomic_DNA"/>
</dbReference>
<dbReference type="PROSITE" id="PS01010">
    <property type="entry name" value="CRISP_2"/>
    <property type="match status" value="1"/>
</dbReference>
<dbReference type="PRINTS" id="PR00837">
    <property type="entry name" value="V5TPXLIKE"/>
</dbReference>
<protein>
    <recommendedName>
        <fullName evidence="6">SCP domain-containing protein</fullName>
    </recommendedName>
</protein>
<keyword evidence="2 5" id="KW-0732">Signal</keyword>
<dbReference type="PANTHER" id="PTHR10334">
    <property type="entry name" value="CYSTEINE-RICH SECRETORY PROTEIN-RELATED"/>
    <property type="match status" value="1"/>
</dbReference>
<dbReference type="SUPFAM" id="SSF55797">
    <property type="entry name" value="PR-1-like"/>
    <property type="match status" value="1"/>
</dbReference>
<gene>
    <name evidence="7" type="ORF">FNV43_RR21657</name>
</gene>
<comment type="similarity">
    <text evidence="1">Belongs to the CRISP family.</text>
</comment>
<dbReference type="CDD" id="cd05381">
    <property type="entry name" value="CAP_PR-1"/>
    <property type="match status" value="1"/>
</dbReference>
<evidence type="ECO:0000313" key="8">
    <source>
        <dbReference type="Proteomes" id="UP000796880"/>
    </source>
</evidence>
<dbReference type="AlphaFoldDB" id="A0A8K0E0F5"/>
<name>A0A8K0E0F5_9ROSA</name>
<reference evidence="7" key="1">
    <citation type="submission" date="2020-03" db="EMBL/GenBank/DDBJ databases">
        <title>A high-quality chromosome-level genome assembly of a woody plant with both climbing and erect habits, Rhamnella rubrinervis.</title>
        <authorList>
            <person name="Lu Z."/>
            <person name="Yang Y."/>
            <person name="Zhu X."/>
            <person name="Sun Y."/>
        </authorList>
    </citation>
    <scope>NUCLEOTIDE SEQUENCE</scope>
    <source>
        <strain evidence="7">BYM</strain>
        <tissue evidence="7">Leaf</tissue>
    </source>
</reference>
<accession>A0A8K0E0F5</accession>
<sequence length="166" mass="18789">MWLITKSLLLATIFLRMGLTIIHACSLKQNSHQDFIDAHNVARAEIGVAPITWNYTVAVYAKKYANERRKDCKLEHSGGPYGKNLAMGYGFMSGEDAVKLWVSEKSSYNYATNTCADDESQCLHYTQVIWRDSMHLGCARVKCDNGWMFVICSYDPLGNFLGQLPY</sequence>
<feature type="domain" description="SCP" evidence="6">
    <location>
        <begin position="30"/>
        <end position="162"/>
    </location>
</feature>
<evidence type="ECO:0000259" key="6">
    <source>
        <dbReference type="SMART" id="SM00198"/>
    </source>
</evidence>
<dbReference type="InterPro" id="IPR014044">
    <property type="entry name" value="CAP_dom"/>
</dbReference>
<organism evidence="7 8">
    <name type="scientific">Rhamnella rubrinervis</name>
    <dbReference type="NCBI Taxonomy" id="2594499"/>
    <lineage>
        <taxon>Eukaryota</taxon>
        <taxon>Viridiplantae</taxon>
        <taxon>Streptophyta</taxon>
        <taxon>Embryophyta</taxon>
        <taxon>Tracheophyta</taxon>
        <taxon>Spermatophyta</taxon>
        <taxon>Magnoliopsida</taxon>
        <taxon>eudicotyledons</taxon>
        <taxon>Gunneridae</taxon>
        <taxon>Pentapetalae</taxon>
        <taxon>rosids</taxon>
        <taxon>fabids</taxon>
        <taxon>Rosales</taxon>
        <taxon>Rhamnaceae</taxon>
        <taxon>rhamnoid group</taxon>
        <taxon>Rhamneae</taxon>
        <taxon>Rhamnella</taxon>
    </lineage>
</organism>
<evidence type="ECO:0000313" key="7">
    <source>
        <dbReference type="EMBL" id="KAF3434572.1"/>
    </source>
</evidence>
<keyword evidence="4" id="KW-1015">Disulfide bond</keyword>
<dbReference type="InterPro" id="IPR035940">
    <property type="entry name" value="CAP_sf"/>
</dbReference>
<dbReference type="InterPro" id="IPR001283">
    <property type="entry name" value="CRISP-related"/>
</dbReference>
<evidence type="ECO:0000256" key="1">
    <source>
        <dbReference type="ARBA" id="ARBA00009923"/>
    </source>
</evidence>
<feature type="chain" id="PRO_5035468842" description="SCP domain-containing protein" evidence="5">
    <location>
        <begin position="25"/>
        <end position="166"/>
    </location>
</feature>
<evidence type="ECO:0000256" key="2">
    <source>
        <dbReference type="ARBA" id="ARBA00022729"/>
    </source>
</evidence>
<dbReference type="Pfam" id="PF00188">
    <property type="entry name" value="CAP"/>
    <property type="match status" value="1"/>
</dbReference>
<dbReference type="Gene3D" id="3.40.33.10">
    <property type="entry name" value="CAP"/>
    <property type="match status" value="1"/>
</dbReference>
<feature type="signal peptide" evidence="5">
    <location>
        <begin position="1"/>
        <end position="24"/>
    </location>
</feature>
<dbReference type="InterPro" id="IPR018244">
    <property type="entry name" value="Allrgn_V5/Tpx1_CS"/>
</dbReference>
<proteinExistence type="inferred from homology"/>
<comment type="caution">
    <text evidence="7">The sequence shown here is derived from an EMBL/GenBank/DDBJ whole genome shotgun (WGS) entry which is preliminary data.</text>
</comment>
<evidence type="ECO:0000256" key="4">
    <source>
        <dbReference type="ARBA" id="ARBA00023157"/>
    </source>
</evidence>
<dbReference type="FunFam" id="3.40.33.10:FF:000006">
    <property type="entry name" value="Putative pathogenesis-related protein 1"/>
    <property type="match status" value="1"/>
</dbReference>